<name>A0A843UGV8_COLES</name>
<keyword evidence="3" id="KW-1185">Reference proteome</keyword>
<evidence type="ECO:0000256" key="1">
    <source>
        <dbReference type="SAM" id="MobiDB-lite"/>
    </source>
</evidence>
<dbReference type="Proteomes" id="UP000652761">
    <property type="component" value="Unassembled WGS sequence"/>
</dbReference>
<evidence type="ECO:0000313" key="2">
    <source>
        <dbReference type="EMBL" id="MQL82715.1"/>
    </source>
</evidence>
<sequence>MNMLQCAIHPKEYSKISMCKSAKEMWDKLELLYEGTSQVRETKANMLVSDYELFIMKSDETIFEMFARFMVIINGIRALGKEYSNEDLVRKILRSLSPVWHTKATVIEGSKDLSKITLDELIGSLMTYELNLKRSEKHMLKTKPIALKASSSSKGKSKEIFESKKSESDDDNLALITRQFRAFLKSNKKNFVNKKNAMSRQTRPSWHHCQDTATKVSPSVTERREVTCRVPYRKVLRAKPALGHTPTHKLGPRKHPRQYK</sequence>
<evidence type="ECO:0008006" key="4">
    <source>
        <dbReference type="Google" id="ProtNLM"/>
    </source>
</evidence>
<dbReference type="EMBL" id="NMUH01000650">
    <property type="protein sequence ID" value="MQL82715.1"/>
    <property type="molecule type" value="Genomic_DNA"/>
</dbReference>
<dbReference type="OrthoDB" id="785014at2759"/>
<protein>
    <recommendedName>
        <fullName evidence="4">UBN2 domain-containing protein</fullName>
    </recommendedName>
</protein>
<dbReference type="PANTHER" id="PTHR34676">
    <property type="entry name" value="DUF4219 DOMAIN-CONTAINING PROTEIN-RELATED"/>
    <property type="match status" value="1"/>
</dbReference>
<organism evidence="2 3">
    <name type="scientific">Colocasia esculenta</name>
    <name type="common">Wild taro</name>
    <name type="synonym">Arum esculentum</name>
    <dbReference type="NCBI Taxonomy" id="4460"/>
    <lineage>
        <taxon>Eukaryota</taxon>
        <taxon>Viridiplantae</taxon>
        <taxon>Streptophyta</taxon>
        <taxon>Embryophyta</taxon>
        <taxon>Tracheophyta</taxon>
        <taxon>Spermatophyta</taxon>
        <taxon>Magnoliopsida</taxon>
        <taxon>Liliopsida</taxon>
        <taxon>Araceae</taxon>
        <taxon>Aroideae</taxon>
        <taxon>Colocasieae</taxon>
        <taxon>Colocasia</taxon>
    </lineage>
</organism>
<evidence type="ECO:0000313" key="3">
    <source>
        <dbReference type="Proteomes" id="UP000652761"/>
    </source>
</evidence>
<dbReference type="AlphaFoldDB" id="A0A843UGV8"/>
<gene>
    <name evidence="2" type="ORF">Taro_015199</name>
</gene>
<dbReference type="PANTHER" id="PTHR34676:SF8">
    <property type="entry name" value="TRANSMEMBRANE PROTEIN"/>
    <property type="match status" value="1"/>
</dbReference>
<feature type="region of interest" description="Disordered" evidence="1">
    <location>
        <begin position="237"/>
        <end position="260"/>
    </location>
</feature>
<feature type="compositionally biased region" description="Basic residues" evidence="1">
    <location>
        <begin position="246"/>
        <end position="260"/>
    </location>
</feature>
<accession>A0A843UGV8</accession>
<proteinExistence type="predicted"/>
<reference evidence="2" key="1">
    <citation type="submission" date="2017-07" db="EMBL/GenBank/DDBJ databases">
        <title>Taro Niue Genome Assembly and Annotation.</title>
        <authorList>
            <person name="Atibalentja N."/>
            <person name="Keating K."/>
            <person name="Fields C.J."/>
        </authorList>
    </citation>
    <scope>NUCLEOTIDE SEQUENCE</scope>
    <source>
        <strain evidence="2">Niue_2</strain>
        <tissue evidence="2">Leaf</tissue>
    </source>
</reference>
<comment type="caution">
    <text evidence="2">The sequence shown here is derived from an EMBL/GenBank/DDBJ whole genome shotgun (WGS) entry which is preliminary data.</text>
</comment>
<dbReference type="Pfam" id="PF14223">
    <property type="entry name" value="Retrotran_gag_2"/>
    <property type="match status" value="1"/>
</dbReference>